<proteinExistence type="predicted"/>
<comment type="caution">
    <text evidence="1">The sequence shown here is derived from an EMBL/GenBank/DDBJ whole genome shotgun (WGS) entry which is preliminary data.</text>
</comment>
<dbReference type="Proteomes" id="UP000287166">
    <property type="component" value="Unassembled WGS sequence"/>
</dbReference>
<dbReference type="RefSeq" id="XP_027610471.1">
    <property type="nucleotide sequence ID" value="XM_027754670.1"/>
</dbReference>
<organism evidence="1 2">
    <name type="scientific">Sparassis crispa</name>
    <dbReference type="NCBI Taxonomy" id="139825"/>
    <lineage>
        <taxon>Eukaryota</taxon>
        <taxon>Fungi</taxon>
        <taxon>Dikarya</taxon>
        <taxon>Basidiomycota</taxon>
        <taxon>Agaricomycotina</taxon>
        <taxon>Agaricomycetes</taxon>
        <taxon>Polyporales</taxon>
        <taxon>Sparassidaceae</taxon>
        <taxon>Sparassis</taxon>
    </lineage>
</organism>
<name>A0A401GBK7_9APHY</name>
<reference evidence="1 2" key="1">
    <citation type="journal article" date="2018" name="Sci. Rep.">
        <title>Genome sequence of the cauliflower mushroom Sparassis crispa (Hanabiratake) and its association with beneficial usage.</title>
        <authorList>
            <person name="Kiyama R."/>
            <person name="Furutani Y."/>
            <person name="Kawaguchi K."/>
            <person name="Nakanishi T."/>
        </authorList>
    </citation>
    <scope>NUCLEOTIDE SEQUENCE [LARGE SCALE GENOMIC DNA]</scope>
</reference>
<gene>
    <name evidence="1" type="ORF">SCP_0207580</name>
</gene>
<dbReference type="AlphaFoldDB" id="A0A401GBK7"/>
<dbReference type="EMBL" id="BFAD01000002">
    <property type="protein sequence ID" value="GBE79558.1"/>
    <property type="molecule type" value="Genomic_DNA"/>
</dbReference>
<keyword evidence="2" id="KW-1185">Reference proteome</keyword>
<sequence length="65" mass="7328">MYQPAQLPLLDWFIPAVFDFTSLRLAISFLSPLVQISNKDESSGLRRQAHTPGFVVPPIYHVTIS</sequence>
<accession>A0A401GBK7</accession>
<dbReference type="InParanoid" id="A0A401GBK7"/>
<dbReference type="GeneID" id="38776475"/>
<protein>
    <submittedName>
        <fullName evidence="1">Uncharacterized protein</fullName>
    </submittedName>
</protein>
<evidence type="ECO:0000313" key="1">
    <source>
        <dbReference type="EMBL" id="GBE79558.1"/>
    </source>
</evidence>
<evidence type="ECO:0000313" key="2">
    <source>
        <dbReference type="Proteomes" id="UP000287166"/>
    </source>
</evidence>